<proteinExistence type="inferred from homology"/>
<gene>
    <name evidence="4" type="ORF">EVA_04261</name>
</gene>
<accession>J9GK14</accession>
<dbReference type="PANTHER" id="PTHR42953:SF3">
    <property type="entry name" value="HIGH-AFFINITY ZINC UPTAKE SYSTEM PROTEIN ZNUA"/>
    <property type="match status" value="1"/>
</dbReference>
<dbReference type="GO" id="GO:0046872">
    <property type="term" value="F:metal ion binding"/>
    <property type="evidence" value="ECO:0007669"/>
    <property type="project" value="InterPro"/>
</dbReference>
<protein>
    <submittedName>
        <fullName evidence="4">ABC transporter metal-binding lipoprotein</fullName>
    </submittedName>
</protein>
<evidence type="ECO:0000256" key="2">
    <source>
        <dbReference type="ARBA" id="ARBA00022448"/>
    </source>
</evidence>
<dbReference type="GO" id="GO:0030001">
    <property type="term" value="P:metal ion transport"/>
    <property type="evidence" value="ECO:0007669"/>
    <property type="project" value="InterPro"/>
</dbReference>
<dbReference type="SUPFAM" id="SSF53807">
    <property type="entry name" value="Helical backbone' metal receptor"/>
    <property type="match status" value="1"/>
</dbReference>
<dbReference type="Gene3D" id="3.40.50.1980">
    <property type="entry name" value="Nitrogenase molybdenum iron protein domain"/>
    <property type="match status" value="2"/>
</dbReference>
<sequence>MLKTNTLLSLLLCLFLTTGLLPACQSAPSDERPLVTATIEPVRFVIEQITGDYYRVQTLMPQGASPETYEPTPRQMMELNGSQALFRVGTLGFEQTKLPQLVKNTPQLPFVTLGRAVKPLVDLHNVHEGGSSIDPHVWMSPANLKLMAEEVCRVMQKLDSLHASAYRQRLERFQQQMDSLDFDLRQATVKLSQRAFLIYHPALGYFARDYGLEQLAIESNGKEPSVAGLQLLINCCKAKQVSHVFISAEHKGEAAKRLAEALHTQPTVINPLAYEVPEQLRFIAKELSR</sequence>
<keyword evidence="4" id="KW-0449">Lipoprotein</keyword>
<evidence type="ECO:0000313" key="4">
    <source>
        <dbReference type="EMBL" id="EJX07629.1"/>
    </source>
</evidence>
<dbReference type="EMBL" id="AMCI01000833">
    <property type="protein sequence ID" value="EJX07629.1"/>
    <property type="molecule type" value="Genomic_DNA"/>
</dbReference>
<dbReference type="InterPro" id="IPR006127">
    <property type="entry name" value="ZnuA-like"/>
</dbReference>
<comment type="similarity">
    <text evidence="1">Belongs to the bacterial solute-binding protein 9 family.</text>
</comment>
<organism evidence="4">
    <name type="scientific">gut metagenome</name>
    <dbReference type="NCBI Taxonomy" id="749906"/>
    <lineage>
        <taxon>unclassified sequences</taxon>
        <taxon>metagenomes</taxon>
        <taxon>organismal metagenomes</taxon>
    </lineage>
</organism>
<name>J9GK14_9ZZZZ</name>
<reference evidence="4" key="1">
    <citation type="journal article" date="2012" name="PLoS ONE">
        <title>Gene sets for utilization of primary and secondary nutrition supplies in the distal gut of endangered iberian lynx.</title>
        <authorList>
            <person name="Alcaide M."/>
            <person name="Messina E."/>
            <person name="Richter M."/>
            <person name="Bargiela R."/>
            <person name="Peplies J."/>
            <person name="Huws S.A."/>
            <person name="Newbold C.J."/>
            <person name="Golyshin P.N."/>
            <person name="Simon M.A."/>
            <person name="Lopez G."/>
            <person name="Yakimov M.M."/>
            <person name="Ferrer M."/>
        </authorList>
    </citation>
    <scope>NUCLEOTIDE SEQUENCE</scope>
</reference>
<keyword evidence="2" id="KW-0813">Transport</keyword>
<dbReference type="Pfam" id="PF01297">
    <property type="entry name" value="ZnuA"/>
    <property type="match status" value="1"/>
</dbReference>
<dbReference type="PANTHER" id="PTHR42953">
    <property type="entry name" value="HIGH-AFFINITY ZINC UPTAKE SYSTEM PROTEIN ZNUA-RELATED"/>
    <property type="match status" value="1"/>
</dbReference>
<comment type="caution">
    <text evidence="4">The sequence shown here is derived from an EMBL/GenBank/DDBJ whole genome shotgun (WGS) entry which is preliminary data.</text>
</comment>
<evidence type="ECO:0000256" key="1">
    <source>
        <dbReference type="ARBA" id="ARBA00011028"/>
    </source>
</evidence>
<dbReference type="AlphaFoldDB" id="J9GK14"/>
<evidence type="ECO:0000256" key="3">
    <source>
        <dbReference type="ARBA" id="ARBA00022729"/>
    </source>
</evidence>
<keyword evidence="3" id="KW-0732">Signal</keyword>
<dbReference type="InterPro" id="IPR050492">
    <property type="entry name" value="Bact_metal-bind_prot9"/>
</dbReference>